<keyword evidence="6" id="KW-0539">Nucleus</keyword>
<feature type="region of interest" description="Disordered" evidence="7">
    <location>
        <begin position="198"/>
        <end position="250"/>
    </location>
</feature>
<evidence type="ECO:0000313" key="9">
    <source>
        <dbReference type="EMBL" id="CEM06873.1"/>
    </source>
</evidence>
<evidence type="ECO:0000256" key="6">
    <source>
        <dbReference type="ARBA" id="ARBA00023242"/>
    </source>
</evidence>
<dbReference type="EMBL" id="CDMZ01000110">
    <property type="protein sequence ID" value="CEM06873.1"/>
    <property type="molecule type" value="Genomic_DNA"/>
</dbReference>
<keyword evidence="2" id="KW-0597">Phosphoprotein</keyword>
<name>A0A0G4F3S2_9ALVE</name>
<dbReference type="InterPro" id="IPR024598">
    <property type="entry name" value="SF3a60/Prp9_C"/>
</dbReference>
<evidence type="ECO:0000256" key="2">
    <source>
        <dbReference type="ARBA" id="ARBA00022553"/>
    </source>
</evidence>
<dbReference type="PhylomeDB" id="A0A0G4F3S2"/>
<reference evidence="9" key="1">
    <citation type="submission" date="2014-11" db="EMBL/GenBank/DDBJ databases">
        <authorList>
            <person name="Otto D Thomas"/>
            <person name="Naeem Raeece"/>
        </authorList>
    </citation>
    <scope>NUCLEOTIDE SEQUENCE</scope>
</reference>
<dbReference type="InterPro" id="IPR000690">
    <property type="entry name" value="Matrin/U1-C_Znf_C2H2"/>
</dbReference>
<dbReference type="GO" id="GO:0000398">
    <property type="term" value="P:mRNA splicing, via spliceosome"/>
    <property type="evidence" value="ECO:0007669"/>
    <property type="project" value="InterPro"/>
</dbReference>
<feature type="compositionally biased region" description="Acidic residues" evidence="7">
    <location>
        <begin position="220"/>
        <end position="229"/>
    </location>
</feature>
<keyword evidence="4" id="KW-0863">Zinc-finger</keyword>
<dbReference type="InterPro" id="IPR051421">
    <property type="entry name" value="RNA_Proc_DNA_Dmg_Regulator"/>
</dbReference>
<dbReference type="VEuPathDB" id="CryptoDB:Cvel_2734"/>
<evidence type="ECO:0000256" key="4">
    <source>
        <dbReference type="ARBA" id="ARBA00022771"/>
    </source>
</evidence>
<dbReference type="AlphaFoldDB" id="A0A0G4F3S2"/>
<gene>
    <name evidence="9" type="ORF">Cvel_2734</name>
</gene>
<dbReference type="PANTHER" id="PTHR12786">
    <property type="entry name" value="SPLICING FACTOR SF3A-RELATED"/>
    <property type="match status" value="1"/>
</dbReference>
<dbReference type="PANTHER" id="PTHR12786:SF2">
    <property type="entry name" value="SPLICING FACTOR 3A SUBUNIT 3"/>
    <property type="match status" value="1"/>
</dbReference>
<dbReference type="Pfam" id="PF11931">
    <property type="entry name" value="SF3a60_Prp9_C"/>
    <property type="match status" value="1"/>
</dbReference>
<proteinExistence type="predicted"/>
<dbReference type="GO" id="GO:0008270">
    <property type="term" value="F:zinc ion binding"/>
    <property type="evidence" value="ECO:0007669"/>
    <property type="project" value="UniProtKB-KW"/>
</dbReference>
<dbReference type="PROSITE" id="PS50171">
    <property type="entry name" value="ZF_MATRIN"/>
    <property type="match status" value="1"/>
</dbReference>
<keyword evidence="5" id="KW-0862">Zinc</keyword>
<evidence type="ECO:0000256" key="7">
    <source>
        <dbReference type="SAM" id="MobiDB-lite"/>
    </source>
</evidence>
<dbReference type="Pfam" id="PF12108">
    <property type="entry name" value="SF3a60_bindingd"/>
    <property type="match status" value="1"/>
</dbReference>
<dbReference type="InterPro" id="IPR021966">
    <property type="entry name" value="SF3a60_bindingd"/>
</dbReference>
<evidence type="ECO:0000256" key="5">
    <source>
        <dbReference type="ARBA" id="ARBA00022833"/>
    </source>
</evidence>
<keyword evidence="3" id="KW-0479">Metal-binding</keyword>
<feature type="compositionally biased region" description="Acidic residues" evidence="7">
    <location>
        <begin position="451"/>
        <end position="480"/>
    </location>
</feature>
<feature type="domain" description="Matrin-type" evidence="8">
    <location>
        <begin position="512"/>
        <end position="543"/>
    </location>
</feature>
<feature type="compositionally biased region" description="Basic and acidic residues" evidence="7">
    <location>
        <begin position="201"/>
        <end position="219"/>
    </location>
</feature>
<feature type="region of interest" description="Disordered" evidence="7">
    <location>
        <begin position="451"/>
        <end position="481"/>
    </location>
</feature>
<organism evidence="9">
    <name type="scientific">Chromera velia CCMP2878</name>
    <dbReference type="NCBI Taxonomy" id="1169474"/>
    <lineage>
        <taxon>Eukaryota</taxon>
        <taxon>Sar</taxon>
        <taxon>Alveolata</taxon>
        <taxon>Colpodellida</taxon>
        <taxon>Chromeraceae</taxon>
        <taxon>Chromera</taxon>
    </lineage>
</organism>
<dbReference type="GO" id="GO:0005681">
    <property type="term" value="C:spliceosomal complex"/>
    <property type="evidence" value="ECO:0007669"/>
    <property type="project" value="InterPro"/>
</dbReference>
<protein>
    <recommendedName>
        <fullName evidence="8">Matrin-type domain-containing protein</fullName>
    </recommendedName>
</protein>
<evidence type="ECO:0000256" key="1">
    <source>
        <dbReference type="ARBA" id="ARBA00004123"/>
    </source>
</evidence>
<evidence type="ECO:0000256" key="3">
    <source>
        <dbReference type="ARBA" id="ARBA00022723"/>
    </source>
</evidence>
<dbReference type="GO" id="GO:0003723">
    <property type="term" value="F:RNA binding"/>
    <property type="evidence" value="ECO:0007669"/>
    <property type="project" value="InterPro"/>
</dbReference>
<comment type="subcellular location">
    <subcellularLocation>
        <location evidence="1">Nucleus</location>
    </subcellularLocation>
</comment>
<evidence type="ECO:0000259" key="8">
    <source>
        <dbReference type="PROSITE" id="PS50171"/>
    </source>
</evidence>
<sequence length="607" mass="70926">MSGTVLESLRGSHEDIESIEKAIARILTERAENTRKVGRVAYDHAIAYLLKMAVSKAQTCLDIYADGDGARREELAFLMGRRPKGPDSVWANFYDQLKTVRDYHRKFAEQNAFPETRDAQYFLTMAYTGGASATEDGLLTAPKLLQGPVSKAFSPQEDMGKRVDMQGLYSVFSNMKKYRQYRETQWKQAEVARIRKKWREKKQQREEKEREEKEKKMLEDDAPMLEEEENDRRNGVNGTSHSHADEEEEMVRKKRREALWQAEEDEEIAKVAFREIDHVTWLKEFDRFHEVPRHCKYRDGDYEAYVRALGEYLQGFFQRLFPLADGRKAEEQLKADFEKRWGERTIAGWEQLTREMPLYCFPSDHLFASAQVLKGHTEGKKFKKNQELMAARSMGEQDKRREESLQADKKTAFLEAVVQKYKDFLGETIQDTVNFIQKRQSMTLQELEAAIEEEEEGGEDAPVEGVEGEEEEEVGDDDDDKPVFNPLNLPIGWDGRPMPFWLYKLNGLGQEFKCEICGNYSYWGRKNFERHFQEWRHAYGMKCIRIPNTAHFKEITKIEDAINLYEKLQKEAENTAFRPEQEIECEDSDGNVMSLRAFEDLKRQGLI</sequence>
<accession>A0A0G4F3S2</accession>